<keyword evidence="2 7" id="KW-0813">Transport</keyword>
<keyword evidence="5 7" id="KW-1133">Transmembrane helix</keyword>
<keyword evidence="10" id="KW-1185">Reference proteome</keyword>
<reference evidence="9 10" key="2">
    <citation type="submission" date="2018-09" db="EMBL/GenBank/DDBJ databases">
        <title>Genome of Sphaerochaeta halotolerans strain 4-11.</title>
        <authorList>
            <person name="Nazina T.N."/>
            <person name="Sokolova D.S."/>
        </authorList>
    </citation>
    <scope>NUCLEOTIDE SEQUENCE [LARGE SCALE GENOMIC DNA]</scope>
    <source>
        <strain evidence="9 10">4-11</strain>
    </source>
</reference>
<dbReference type="EMBL" id="QUWK01000002">
    <property type="protein sequence ID" value="RFU95886.1"/>
    <property type="molecule type" value="Genomic_DNA"/>
</dbReference>
<name>A0A372MKN7_9SPIR</name>
<feature type="transmembrane region" description="Helical" evidence="7">
    <location>
        <begin position="176"/>
        <end position="199"/>
    </location>
</feature>
<dbReference type="PANTHER" id="PTHR30193">
    <property type="entry name" value="ABC TRANSPORTER PERMEASE PROTEIN"/>
    <property type="match status" value="1"/>
</dbReference>
<proteinExistence type="inferred from homology"/>
<evidence type="ECO:0000256" key="2">
    <source>
        <dbReference type="ARBA" id="ARBA00022448"/>
    </source>
</evidence>
<feature type="transmembrane region" description="Helical" evidence="7">
    <location>
        <begin position="275"/>
        <end position="295"/>
    </location>
</feature>
<dbReference type="Gene3D" id="1.10.3720.10">
    <property type="entry name" value="MetI-like"/>
    <property type="match status" value="1"/>
</dbReference>
<organism evidence="9 10">
    <name type="scientific">Sphaerochaeta halotolerans</name>
    <dbReference type="NCBI Taxonomy" id="2293840"/>
    <lineage>
        <taxon>Bacteria</taxon>
        <taxon>Pseudomonadati</taxon>
        <taxon>Spirochaetota</taxon>
        <taxon>Spirochaetia</taxon>
        <taxon>Spirochaetales</taxon>
        <taxon>Sphaerochaetaceae</taxon>
        <taxon>Sphaerochaeta</taxon>
    </lineage>
</organism>
<evidence type="ECO:0000256" key="7">
    <source>
        <dbReference type="RuleBase" id="RU363032"/>
    </source>
</evidence>
<evidence type="ECO:0000256" key="1">
    <source>
        <dbReference type="ARBA" id="ARBA00004651"/>
    </source>
</evidence>
<evidence type="ECO:0000259" key="8">
    <source>
        <dbReference type="PROSITE" id="PS50928"/>
    </source>
</evidence>
<dbReference type="AlphaFoldDB" id="A0A372MKN7"/>
<feature type="domain" description="ABC transmembrane type-1" evidence="8">
    <location>
        <begin position="69"/>
        <end position="291"/>
    </location>
</feature>
<dbReference type="SUPFAM" id="SSF161098">
    <property type="entry name" value="MetI-like"/>
    <property type="match status" value="1"/>
</dbReference>
<comment type="similarity">
    <text evidence="7">Belongs to the binding-protein-dependent transport system permease family.</text>
</comment>
<keyword evidence="6 7" id="KW-0472">Membrane</keyword>
<dbReference type="PANTHER" id="PTHR30193:SF37">
    <property type="entry name" value="INNER MEMBRANE ABC TRANSPORTER PERMEASE PROTEIN YCJO"/>
    <property type="match status" value="1"/>
</dbReference>
<dbReference type="GO" id="GO:0005886">
    <property type="term" value="C:plasma membrane"/>
    <property type="evidence" value="ECO:0007669"/>
    <property type="project" value="UniProtKB-SubCell"/>
</dbReference>
<evidence type="ECO:0000256" key="4">
    <source>
        <dbReference type="ARBA" id="ARBA00022692"/>
    </source>
</evidence>
<evidence type="ECO:0000256" key="5">
    <source>
        <dbReference type="ARBA" id="ARBA00022989"/>
    </source>
</evidence>
<comment type="caution">
    <text evidence="9">The sequence shown here is derived from an EMBL/GenBank/DDBJ whole genome shotgun (WGS) entry which is preliminary data.</text>
</comment>
<keyword evidence="3" id="KW-1003">Cell membrane</keyword>
<dbReference type="PROSITE" id="PS50928">
    <property type="entry name" value="ABC_TM1"/>
    <property type="match status" value="1"/>
</dbReference>
<gene>
    <name evidence="9" type="ORF">DYP60_02465</name>
</gene>
<evidence type="ECO:0000313" key="9">
    <source>
        <dbReference type="EMBL" id="RFU95886.1"/>
    </source>
</evidence>
<dbReference type="InterPro" id="IPR051393">
    <property type="entry name" value="ABC_transporter_permease"/>
</dbReference>
<feature type="transmembrane region" description="Helical" evidence="7">
    <location>
        <begin position="220"/>
        <end position="237"/>
    </location>
</feature>
<feature type="transmembrane region" description="Helical" evidence="7">
    <location>
        <begin position="77"/>
        <end position="98"/>
    </location>
</feature>
<feature type="transmembrane region" description="Helical" evidence="7">
    <location>
        <begin position="110"/>
        <end position="130"/>
    </location>
</feature>
<protein>
    <submittedName>
        <fullName evidence="9">Sugar ABC transporter permease</fullName>
    </submittedName>
</protein>
<evidence type="ECO:0000256" key="3">
    <source>
        <dbReference type="ARBA" id="ARBA00022475"/>
    </source>
</evidence>
<dbReference type="GO" id="GO:0055085">
    <property type="term" value="P:transmembrane transport"/>
    <property type="evidence" value="ECO:0007669"/>
    <property type="project" value="InterPro"/>
</dbReference>
<feature type="transmembrane region" description="Helical" evidence="7">
    <location>
        <begin position="12"/>
        <end position="39"/>
    </location>
</feature>
<comment type="subcellular location">
    <subcellularLocation>
        <location evidence="1 7">Cell membrane</location>
        <topology evidence="1 7">Multi-pass membrane protein</topology>
    </subcellularLocation>
</comment>
<evidence type="ECO:0000256" key="6">
    <source>
        <dbReference type="ARBA" id="ARBA00023136"/>
    </source>
</evidence>
<accession>A0A372MKN7</accession>
<dbReference type="InterPro" id="IPR035906">
    <property type="entry name" value="MetI-like_sf"/>
</dbReference>
<dbReference type="Proteomes" id="UP000264002">
    <property type="component" value="Unassembled WGS sequence"/>
</dbReference>
<dbReference type="OrthoDB" id="9787541at2"/>
<dbReference type="CDD" id="cd06261">
    <property type="entry name" value="TM_PBP2"/>
    <property type="match status" value="1"/>
</dbReference>
<dbReference type="InterPro" id="IPR000515">
    <property type="entry name" value="MetI-like"/>
</dbReference>
<dbReference type="RefSeq" id="WP_117329285.1">
    <property type="nucleotide sequence ID" value="NZ_QUWK01000002.1"/>
</dbReference>
<evidence type="ECO:0000313" key="10">
    <source>
        <dbReference type="Proteomes" id="UP000264002"/>
    </source>
</evidence>
<sequence length="321" mass="36472">MRKNNISYAKYGYLFSIPFVLAFLIFNLYPTIYTVIIGFTDLRGLGRTTFKFLEDPFENYKSILNNATFIRSLQTTFIIWIFNFIPQVLLALLLTAWFTNRRLKVKAQGLFKVLIYMPNIITAATIAILFNSLTGYPKGPLNDLLMKLGILDAPMNFHLQSGTARGVVSFIQFWMWYGHSMIILIAGVLGINPTLFEAAEVDGATPTQIFFKITLPRLKTILLYVLVTGLIGGIQMFDIPRLFLWGGPDNATLTSSVFIYNQAFAGSYLYNRASAASMIVFIIILVLSGILFYSMRDRAEIKLKKTERNRLKEEKRMGAVR</sequence>
<dbReference type="Pfam" id="PF00528">
    <property type="entry name" value="BPD_transp_1"/>
    <property type="match status" value="1"/>
</dbReference>
<keyword evidence="4 7" id="KW-0812">Transmembrane</keyword>
<reference evidence="10" key="1">
    <citation type="submission" date="2018-08" db="EMBL/GenBank/DDBJ databases">
        <authorList>
            <person name="Grouzdev D.S."/>
            <person name="Krutkina M.S."/>
        </authorList>
    </citation>
    <scope>NUCLEOTIDE SEQUENCE [LARGE SCALE GENOMIC DNA]</scope>
    <source>
        <strain evidence="10">4-11</strain>
    </source>
</reference>